<dbReference type="Proteomes" id="UP000233350">
    <property type="component" value="Unassembled WGS sequence"/>
</dbReference>
<organism evidence="3 4">
    <name type="scientific">Helicobacter winghamensis</name>
    <dbReference type="NCBI Taxonomy" id="157268"/>
    <lineage>
        <taxon>Bacteria</taxon>
        <taxon>Pseudomonadati</taxon>
        <taxon>Campylobacterota</taxon>
        <taxon>Epsilonproteobacteria</taxon>
        <taxon>Campylobacterales</taxon>
        <taxon>Helicobacteraceae</taxon>
        <taxon>Helicobacter</taxon>
    </lineage>
</organism>
<name>A0A2N3PJ99_9HELI</name>
<feature type="transmembrane region" description="Helical" evidence="2">
    <location>
        <begin position="101"/>
        <end position="122"/>
    </location>
</feature>
<feature type="compositionally biased region" description="Polar residues" evidence="1">
    <location>
        <begin position="184"/>
        <end position="194"/>
    </location>
</feature>
<proteinExistence type="predicted"/>
<sequence>MEGFEKLQSIGAKEISKNTHIALNKIQYILERNFKELKDSATTHGLLQILEREYHISLKEWEEEYKAFWENYDSSNDEVGPIVNFKVTHETITSNDSKKGVILGALLVALLGVGFFAFMNFYGNSVVSSENEETQSEASLEKLESKSEVNKDFANESNTTSNLEVTNQLDASASTPINVLSQGLQNSKDTQSEASLEKLESKNTDSNSLSTEAKPQEVVVAKVSIMPVRNVWVGIVYLDNKKRTSFMAEKAFEVDLLRPQTIITGHGMLEIDAKGEKSTFNSANKMFFIVDKDGNFKQATQGQYETETRGLGW</sequence>
<dbReference type="RefSeq" id="WP_006801879.1">
    <property type="nucleotide sequence ID" value="NZ_CABKOI010000021.1"/>
</dbReference>
<comment type="caution">
    <text evidence="3">The sequence shown here is derived from an EMBL/GenBank/DDBJ whole genome shotgun (WGS) entry which is preliminary data.</text>
</comment>
<keyword evidence="2" id="KW-1133">Transmembrane helix</keyword>
<gene>
    <name evidence="3" type="ORF">BCM31_04895</name>
</gene>
<accession>A0A2N3PJ99</accession>
<dbReference type="STRING" id="556267.HWAG_00188"/>
<protein>
    <submittedName>
        <fullName evidence="3">Uncharacterized protein</fullName>
    </submittedName>
</protein>
<keyword evidence="4" id="KW-1185">Reference proteome</keyword>
<evidence type="ECO:0000256" key="2">
    <source>
        <dbReference type="SAM" id="Phobius"/>
    </source>
</evidence>
<dbReference type="EMBL" id="MBPK01000032">
    <property type="protein sequence ID" value="PKT81122.1"/>
    <property type="molecule type" value="Genomic_DNA"/>
</dbReference>
<keyword evidence="2" id="KW-0472">Membrane</keyword>
<reference evidence="3 4" key="1">
    <citation type="submission" date="2016-07" db="EMBL/GenBank/DDBJ databases">
        <title>Detection of Helicobacter winghamensis from caecal content of red fox (Vulpes vulpes).</title>
        <authorList>
            <person name="Zanoni R.G."/>
            <person name="Florio D."/>
            <person name="Caffara M."/>
            <person name="Renzi M."/>
            <person name="Parisi A."/>
            <person name="Pasquali F."/>
            <person name="Manfreda G."/>
        </authorList>
    </citation>
    <scope>NUCLEOTIDE SEQUENCE [LARGE SCALE GENOMIC DNA]</scope>
    <source>
        <strain evidence="3 4">295_13</strain>
    </source>
</reference>
<feature type="region of interest" description="Disordered" evidence="1">
    <location>
        <begin position="184"/>
        <end position="213"/>
    </location>
</feature>
<dbReference type="OrthoDB" id="5372824at2"/>
<evidence type="ECO:0000313" key="4">
    <source>
        <dbReference type="Proteomes" id="UP000233350"/>
    </source>
</evidence>
<keyword evidence="2" id="KW-0812">Transmembrane</keyword>
<feature type="compositionally biased region" description="Polar residues" evidence="1">
    <location>
        <begin position="204"/>
        <end position="213"/>
    </location>
</feature>
<dbReference type="AlphaFoldDB" id="A0A2N3PJ99"/>
<dbReference type="GeneID" id="97289507"/>
<evidence type="ECO:0000313" key="3">
    <source>
        <dbReference type="EMBL" id="PKT81122.1"/>
    </source>
</evidence>
<evidence type="ECO:0000256" key="1">
    <source>
        <dbReference type="SAM" id="MobiDB-lite"/>
    </source>
</evidence>